<evidence type="ECO:0000313" key="1">
    <source>
        <dbReference type="EMBL" id="CAB5503768.1"/>
    </source>
</evidence>
<keyword evidence="2" id="KW-1185">Reference proteome</keyword>
<protein>
    <submittedName>
        <fullName evidence="1">Transposase</fullName>
    </submittedName>
</protein>
<proteinExistence type="predicted"/>
<dbReference type="Proteomes" id="UP000635628">
    <property type="component" value="Unassembled WGS sequence"/>
</dbReference>
<comment type="caution">
    <text evidence="1">The sequence shown here is derived from an EMBL/GenBank/DDBJ whole genome shotgun (WGS) entry which is preliminary data.</text>
</comment>
<accession>A0ACA8ZW56</accession>
<evidence type="ECO:0000313" key="2">
    <source>
        <dbReference type="Proteomes" id="UP000635628"/>
    </source>
</evidence>
<organism evidence="1 2">
    <name type="scientific">Bathymodiolus azoricus thioautotrophic gill symbiont</name>
    <dbReference type="NCBI Taxonomy" id="235205"/>
    <lineage>
        <taxon>Bacteria</taxon>
        <taxon>Pseudomonadati</taxon>
        <taxon>Pseudomonadota</taxon>
        <taxon>Gammaproteobacteria</taxon>
        <taxon>sulfur-oxidizing symbionts</taxon>
    </lineage>
</organism>
<reference evidence="1" key="1">
    <citation type="submission" date="2020-05" db="EMBL/GenBank/DDBJ databases">
        <authorList>
            <person name="Petersen J."/>
            <person name="Sayavedra L."/>
        </authorList>
    </citation>
    <scope>NUCLEOTIDE SEQUENCE</scope>
    <source>
        <strain evidence="1">B azoricus SOX Menez Gwen</strain>
    </source>
</reference>
<dbReference type="EMBL" id="CAESAP020000243">
    <property type="protein sequence ID" value="CAB5503768.1"/>
    <property type="molecule type" value="Genomic_DNA"/>
</dbReference>
<sequence length="171" mass="19906">MLKIINAGVDKVRREEVKDNPILKGARYVFLKNTQNLTKKQQQKKQTLELANLNLKSFEAMRMRETFQQIYQAPDMQTFKTLLQKWYHWVSKCTLAPMVKTAKMIKRHWSGILQWKLSSINNGILEGLNSVIQAAKRKARGYGKKHFKTMAYLLSGKLDLNRVNGFLPTCF</sequence>
<name>A0ACA8ZW56_9GAMM</name>
<gene>
    <name evidence="1" type="ORF">AZO1586R_1646</name>
</gene>